<dbReference type="AlphaFoldDB" id="A0A1D1VXG0"/>
<name>A0A1D1VXG0_RAMVA</name>
<keyword evidence="2" id="KW-1185">Reference proteome</keyword>
<proteinExistence type="predicted"/>
<evidence type="ECO:0008006" key="3">
    <source>
        <dbReference type="Google" id="ProtNLM"/>
    </source>
</evidence>
<sequence length="105" mass="11834">MMNQGRATRGPISQVPQNVQKLAELVRHKVEGRTGPSEEYIVVAYKVQEVGPGTYTSFKIRADNERYVHAEVYQSSPDEEPTLTGLERSRNAWDPLVNVSHVSDH</sequence>
<protein>
    <recommendedName>
        <fullName evidence="3">Cystatin domain-containing protein</fullName>
    </recommendedName>
</protein>
<accession>A0A1D1VXG0</accession>
<evidence type="ECO:0000313" key="1">
    <source>
        <dbReference type="EMBL" id="GAV05761.1"/>
    </source>
</evidence>
<gene>
    <name evidence="1" type="primary">RvY_15841-1</name>
    <name evidence="1" type="synonym">RvY_15841.1</name>
    <name evidence="1" type="ORF">RvY_15841</name>
</gene>
<organism evidence="1 2">
    <name type="scientific">Ramazzottius varieornatus</name>
    <name type="common">Water bear</name>
    <name type="synonym">Tardigrade</name>
    <dbReference type="NCBI Taxonomy" id="947166"/>
    <lineage>
        <taxon>Eukaryota</taxon>
        <taxon>Metazoa</taxon>
        <taxon>Ecdysozoa</taxon>
        <taxon>Tardigrada</taxon>
        <taxon>Eutardigrada</taxon>
        <taxon>Parachela</taxon>
        <taxon>Hypsibioidea</taxon>
        <taxon>Ramazzottiidae</taxon>
        <taxon>Ramazzottius</taxon>
    </lineage>
</organism>
<reference evidence="1 2" key="1">
    <citation type="journal article" date="2016" name="Nat. Commun.">
        <title>Extremotolerant tardigrade genome and improved radiotolerance of human cultured cells by tardigrade-unique protein.</title>
        <authorList>
            <person name="Hashimoto T."/>
            <person name="Horikawa D.D."/>
            <person name="Saito Y."/>
            <person name="Kuwahara H."/>
            <person name="Kozuka-Hata H."/>
            <person name="Shin-I T."/>
            <person name="Minakuchi Y."/>
            <person name="Ohishi K."/>
            <person name="Motoyama A."/>
            <person name="Aizu T."/>
            <person name="Enomoto A."/>
            <person name="Kondo K."/>
            <person name="Tanaka S."/>
            <person name="Hara Y."/>
            <person name="Koshikawa S."/>
            <person name="Sagara H."/>
            <person name="Miura T."/>
            <person name="Yokobori S."/>
            <person name="Miyagawa K."/>
            <person name="Suzuki Y."/>
            <person name="Kubo T."/>
            <person name="Oyama M."/>
            <person name="Kohara Y."/>
            <person name="Fujiyama A."/>
            <person name="Arakawa K."/>
            <person name="Katayama T."/>
            <person name="Toyoda A."/>
            <person name="Kunieda T."/>
        </authorList>
    </citation>
    <scope>NUCLEOTIDE SEQUENCE [LARGE SCALE GENOMIC DNA]</scope>
    <source>
        <strain evidence="1 2">YOKOZUNA-1</strain>
    </source>
</reference>
<evidence type="ECO:0000313" key="2">
    <source>
        <dbReference type="Proteomes" id="UP000186922"/>
    </source>
</evidence>
<dbReference type="Gene3D" id="3.10.450.10">
    <property type="match status" value="1"/>
</dbReference>
<dbReference type="EMBL" id="BDGG01000012">
    <property type="protein sequence ID" value="GAV05761.1"/>
    <property type="molecule type" value="Genomic_DNA"/>
</dbReference>
<dbReference type="Proteomes" id="UP000186922">
    <property type="component" value="Unassembled WGS sequence"/>
</dbReference>
<comment type="caution">
    <text evidence="1">The sequence shown here is derived from an EMBL/GenBank/DDBJ whole genome shotgun (WGS) entry which is preliminary data.</text>
</comment>